<dbReference type="Pfam" id="PF01609">
    <property type="entry name" value="DDE_Tnp_1"/>
    <property type="match status" value="1"/>
</dbReference>
<protein>
    <recommendedName>
        <fullName evidence="1">Transposase IS4-like domain-containing protein</fullName>
    </recommendedName>
</protein>
<feature type="domain" description="Transposase IS4-like" evidence="1">
    <location>
        <begin position="209"/>
        <end position="381"/>
    </location>
</feature>
<evidence type="ECO:0000259" key="1">
    <source>
        <dbReference type="Pfam" id="PF01609"/>
    </source>
</evidence>
<dbReference type="GO" id="GO:0003677">
    <property type="term" value="F:DNA binding"/>
    <property type="evidence" value="ECO:0007669"/>
    <property type="project" value="InterPro"/>
</dbReference>
<evidence type="ECO:0000313" key="3">
    <source>
        <dbReference type="Proteomes" id="UP000029736"/>
    </source>
</evidence>
<dbReference type="GO" id="GO:0006313">
    <property type="term" value="P:DNA transposition"/>
    <property type="evidence" value="ECO:0007669"/>
    <property type="project" value="InterPro"/>
</dbReference>
<keyword evidence="3" id="KW-1185">Reference proteome</keyword>
<dbReference type="RefSeq" id="WP_044225341.1">
    <property type="nucleotide sequence ID" value="NZ_JBKAGJ010000026.1"/>
</dbReference>
<dbReference type="OrthoDB" id="925542at2"/>
<dbReference type="InterPro" id="IPR012337">
    <property type="entry name" value="RNaseH-like_sf"/>
</dbReference>
<proteinExistence type="predicted"/>
<name>A0A098S5H7_9BACT</name>
<dbReference type="EMBL" id="JPOS01000079">
    <property type="protein sequence ID" value="KGE86467.1"/>
    <property type="molecule type" value="Genomic_DNA"/>
</dbReference>
<dbReference type="InterPro" id="IPR002559">
    <property type="entry name" value="Transposase_11"/>
</dbReference>
<organism evidence="2 3">
    <name type="scientific">Phaeodactylibacter xiamenensis</name>
    <dbReference type="NCBI Taxonomy" id="1524460"/>
    <lineage>
        <taxon>Bacteria</taxon>
        <taxon>Pseudomonadati</taxon>
        <taxon>Bacteroidota</taxon>
        <taxon>Saprospiria</taxon>
        <taxon>Saprospirales</taxon>
        <taxon>Haliscomenobacteraceae</taxon>
        <taxon>Phaeodactylibacter</taxon>
    </lineage>
</organism>
<dbReference type="AlphaFoldDB" id="A0A098S5H7"/>
<dbReference type="GO" id="GO:0004803">
    <property type="term" value="F:transposase activity"/>
    <property type="evidence" value="ECO:0007669"/>
    <property type="project" value="InterPro"/>
</dbReference>
<dbReference type="SUPFAM" id="SSF53098">
    <property type="entry name" value="Ribonuclease H-like"/>
    <property type="match status" value="1"/>
</dbReference>
<sequence>MFLKILQENQKEGVNTANALQLLEKLNDYSQDIRQQLNILLDVRLVRTFFNLLAIILLFRERRMGLLLSELGGYLCGHAHAPAGTKRISNLLRSDKWGSSFIDDYLFNRSCQRISGLLAKGRRPLLLWGDSQVERHESWMSEGLCSVWSSKAKRLTQMQPGYYRPPKERICVPGFNWTGVFLSCLGSSPSVCQMSWWTSRGKYKEAPDNITWRLLDKVHKSKLKGVLHVFDRGYANEKMLRYLLHFEQEFLIRWKKNVYLNYQGEPLKIDKISRKAKPKASRVVRDKQRKKTKRINIAWAGVSHPEHPDKALTLIIVRDSKYKGKGPMYLLTSLSINTVPEAFEMLFTYMHRWESEQGFRFFKTELAIESPRLWFWENRLKLMAIVSLVYDFLLQTLRRNKEWVQLLLKTYCHRTGERYRSASIPLYRLRMAISICLTFLLAQSSG</sequence>
<gene>
    <name evidence="2" type="ORF">IX84_22075</name>
</gene>
<comment type="caution">
    <text evidence="2">The sequence shown here is derived from an EMBL/GenBank/DDBJ whole genome shotgun (WGS) entry which is preliminary data.</text>
</comment>
<accession>A0A098S5H7</accession>
<reference evidence="2 3" key="1">
    <citation type="journal article" date="2014" name="Int. J. Syst. Evol. Microbiol.">
        <title>Phaeodactylibacter xiamenensis gen. nov., sp. nov., a member of the family Saprospiraceae isolated from the marine alga Phaeodactylum tricornutum.</title>
        <authorList>
            <person name="Chen Z.Jr."/>
            <person name="Lei X."/>
            <person name="Lai Q."/>
            <person name="Li Y."/>
            <person name="Zhang B."/>
            <person name="Zhang J."/>
            <person name="Zhang H."/>
            <person name="Yang L."/>
            <person name="Zheng W."/>
            <person name="Tian Y."/>
            <person name="Yu Z."/>
            <person name="Xu H.Jr."/>
            <person name="Zheng T."/>
        </authorList>
    </citation>
    <scope>NUCLEOTIDE SEQUENCE [LARGE SCALE GENOMIC DNA]</scope>
    <source>
        <strain evidence="2 3">KD52</strain>
    </source>
</reference>
<evidence type="ECO:0000313" key="2">
    <source>
        <dbReference type="EMBL" id="KGE86467.1"/>
    </source>
</evidence>
<dbReference type="Proteomes" id="UP000029736">
    <property type="component" value="Unassembled WGS sequence"/>
</dbReference>
<dbReference type="Gene3D" id="3.90.350.10">
    <property type="entry name" value="Transposase Inhibitor Protein From Tn5, Chain A, domain 1"/>
    <property type="match status" value="1"/>
</dbReference>